<organism evidence="1 2">
    <name type="scientific">Caerostris darwini</name>
    <dbReference type="NCBI Taxonomy" id="1538125"/>
    <lineage>
        <taxon>Eukaryota</taxon>
        <taxon>Metazoa</taxon>
        <taxon>Ecdysozoa</taxon>
        <taxon>Arthropoda</taxon>
        <taxon>Chelicerata</taxon>
        <taxon>Arachnida</taxon>
        <taxon>Araneae</taxon>
        <taxon>Araneomorphae</taxon>
        <taxon>Entelegynae</taxon>
        <taxon>Araneoidea</taxon>
        <taxon>Araneidae</taxon>
        <taxon>Caerostris</taxon>
    </lineage>
</organism>
<gene>
    <name evidence="1" type="ORF">CDAR_484291</name>
</gene>
<sequence>MNGTQNIFPTTQIFPETNPTFFLYKCHPINLSQHVSTARQLDHKRASYHTVKNNTRTPNKVSHSYSLLYSRKGKHNSEMLHSTLLVTAQPSRAISESQITQ</sequence>
<evidence type="ECO:0000313" key="2">
    <source>
        <dbReference type="Proteomes" id="UP001054837"/>
    </source>
</evidence>
<keyword evidence="2" id="KW-1185">Reference proteome</keyword>
<comment type="caution">
    <text evidence="1">The sequence shown here is derived from an EMBL/GenBank/DDBJ whole genome shotgun (WGS) entry which is preliminary data.</text>
</comment>
<dbReference type="EMBL" id="BPLQ01000339">
    <property type="protein sequence ID" value="GIX70160.1"/>
    <property type="molecule type" value="Genomic_DNA"/>
</dbReference>
<reference evidence="1 2" key="1">
    <citation type="submission" date="2021-06" db="EMBL/GenBank/DDBJ databases">
        <title>Caerostris darwini draft genome.</title>
        <authorList>
            <person name="Kono N."/>
            <person name="Arakawa K."/>
        </authorList>
    </citation>
    <scope>NUCLEOTIDE SEQUENCE [LARGE SCALE GENOMIC DNA]</scope>
</reference>
<evidence type="ECO:0000313" key="1">
    <source>
        <dbReference type="EMBL" id="GIX70160.1"/>
    </source>
</evidence>
<accession>A0AAV4ME77</accession>
<dbReference type="Proteomes" id="UP001054837">
    <property type="component" value="Unassembled WGS sequence"/>
</dbReference>
<protein>
    <submittedName>
        <fullName evidence="1">Uncharacterized protein</fullName>
    </submittedName>
</protein>
<dbReference type="AlphaFoldDB" id="A0AAV4ME77"/>
<name>A0AAV4ME77_9ARAC</name>
<proteinExistence type="predicted"/>